<organism evidence="3 4">
    <name type="scientific">Pseudoalteromonas phenolica</name>
    <dbReference type="NCBI Taxonomy" id="161398"/>
    <lineage>
        <taxon>Bacteria</taxon>
        <taxon>Pseudomonadati</taxon>
        <taxon>Pseudomonadota</taxon>
        <taxon>Gammaproteobacteria</taxon>
        <taxon>Alteromonadales</taxon>
        <taxon>Pseudoalteromonadaceae</taxon>
        <taxon>Pseudoalteromonas</taxon>
    </lineage>
</organism>
<proteinExistence type="predicted"/>
<gene>
    <name evidence="3" type="ORF">C1E23_06910</name>
</gene>
<name>A0A4Q7IPP8_9GAMM</name>
<sequence>MSNNNHQKQENKTINHAPFFVMRTPRLALEHLSEFSEASADTNAILEKWLAIDGVLEAIYLASPSLLERIEQWRTKPESKQGKKVAQALLKYMLRMCARPTPFGLFSGVHKGEITDQTEFVSAAHTQDSRSTRLDMFYLSALKEHFVKESQRADNLLYRPNPSHYFVADQCRYIENYLSEDSMQYRLSAVDSDEYFQCVLDLAKSELSFNDLVAAFCEKYAEAEKEDVEAYIQDLIDEKILQANIPLPLTGDSPDHALLKSLQNMGELDTADQLATALAMIEKLDSEINGDIAPYKKLLEHFQTLPVKAQENKLFQTDIYRAFEQCQLSGQEVQRVQKQLTLLAELGSENTSNALNNFVTKFNARFEGQFVPLDVILDDESGIGVSNETGYEAPLVAGLNLVRGNQGAAEPAAPTKLNQIIEEALSLPANRTKGCIVLKSKELKGKVDKKEPVSKKFPASFSVMLSAYQDDRANPVFKLGGCAGPSSANLLGRFCHLDEGLKDAVVDELKKEQAHSSHVIFAEIAHMPEGRPGNVIARPHLREYEIVFMADSSLDDKYQIPLSDLFVWVEGQKVKLWSKRLNKQIIPRLSCAHNYSARSLSAYKFLCMLQHQEGRAPNFSMPSSTSNAAFVPRVMLDNLILNEKTWRVDRKELEAVQKNGKFSSEKLDALLTKYQLDPQVSYAMADNVLQLDLRHPDMFAILLAETKGQLRVELKEVLTEQFSSRVVDAQGQHYNNEIVVPLFNENAPVHQHYTDEPLANITAKPIKRRFSAGSEWLSLKIYSGNSIVEQLLTEKLLPFIVEQQGDFDKWFFIRYGDPDWHLRLRFYGEPSKLCGQLLPKLNQLLDPMVESGELHKVELMTYEREVERYGGPESMSLVESLFMLDSELIARTCSLIDEYGEDIRWRVALQCTDKLLTLFNYNDEARFNLINSLRAGFGNEFNETSQLRKQLGNRYRDYQTQLEDDFAKLADLAQLPEDDVQQAIAKLLTHWQQQATPVVTKLNDMLDSGKLNCSKDSLLNSLLHMHNNRMFKAYGREQELVIHDLMRRNYFSADKGQSH</sequence>
<accession>A0A4Q7IPP8</accession>
<dbReference type="InterPro" id="IPR023809">
    <property type="entry name" value="Thiopep_bacteriocin_synth_dom"/>
</dbReference>
<dbReference type="EMBL" id="PPSX01000021">
    <property type="protein sequence ID" value="RZQ53802.1"/>
    <property type="molecule type" value="Genomic_DNA"/>
</dbReference>
<dbReference type="NCBIfam" id="TIGR03891">
    <property type="entry name" value="thiopep_ocin"/>
    <property type="match status" value="1"/>
</dbReference>
<feature type="domain" description="Lantibiotic dehydratase N-terminal" evidence="1">
    <location>
        <begin position="55"/>
        <end position="702"/>
    </location>
</feature>
<protein>
    <submittedName>
        <fullName evidence="3">Lantibiotic dehydratase</fullName>
    </submittedName>
</protein>
<evidence type="ECO:0000313" key="4">
    <source>
        <dbReference type="Proteomes" id="UP000291338"/>
    </source>
</evidence>
<dbReference type="Pfam" id="PF04738">
    <property type="entry name" value="Lant_dehydr_N"/>
    <property type="match status" value="1"/>
</dbReference>
<dbReference type="RefSeq" id="WP_130254881.1">
    <property type="nucleotide sequence ID" value="NZ_PPSX01000021.1"/>
</dbReference>
<comment type="caution">
    <text evidence="3">The sequence shown here is derived from an EMBL/GenBank/DDBJ whole genome shotgun (WGS) entry which is preliminary data.</text>
</comment>
<evidence type="ECO:0000259" key="2">
    <source>
        <dbReference type="Pfam" id="PF14028"/>
    </source>
</evidence>
<evidence type="ECO:0000259" key="1">
    <source>
        <dbReference type="Pfam" id="PF04738"/>
    </source>
</evidence>
<reference evidence="3 4" key="1">
    <citation type="submission" date="2018-01" db="EMBL/GenBank/DDBJ databases">
        <title>Co-occurrence of chitin degradation, pigmentation and bioactivity in marine Pseudoalteromonas.</title>
        <authorList>
            <person name="Paulsen S."/>
            <person name="Gram L."/>
            <person name="Machado H."/>
        </authorList>
    </citation>
    <scope>NUCLEOTIDE SEQUENCE [LARGE SCALE GENOMIC DNA]</scope>
    <source>
        <strain evidence="3 4">S3898</strain>
    </source>
</reference>
<dbReference type="Pfam" id="PF14028">
    <property type="entry name" value="Lant_dehydr_C"/>
    <property type="match status" value="1"/>
</dbReference>
<dbReference type="InterPro" id="IPR006827">
    <property type="entry name" value="Lant_deHydtase_N"/>
</dbReference>
<evidence type="ECO:0000313" key="3">
    <source>
        <dbReference type="EMBL" id="RZQ53802.1"/>
    </source>
</evidence>
<feature type="domain" description="Thiopeptide-type bacteriocin biosynthesis" evidence="2">
    <location>
        <begin position="776"/>
        <end position="1049"/>
    </location>
</feature>
<dbReference type="AlphaFoldDB" id="A0A4Q7IPP8"/>
<dbReference type="Proteomes" id="UP000291338">
    <property type="component" value="Unassembled WGS sequence"/>
</dbReference>